<evidence type="ECO:0000313" key="2">
    <source>
        <dbReference type="EMBL" id="TFW21532.1"/>
    </source>
</evidence>
<accession>A0A4Y9SK14</accession>
<dbReference type="NCBIfam" id="NF042415">
    <property type="entry name" value="STY0301_fam"/>
    <property type="match status" value="1"/>
</dbReference>
<evidence type="ECO:0000313" key="3">
    <source>
        <dbReference type="Proteomes" id="UP000297729"/>
    </source>
</evidence>
<organism evidence="2 3">
    <name type="scientific">Duganella callida</name>
    <dbReference type="NCBI Taxonomy" id="2561932"/>
    <lineage>
        <taxon>Bacteria</taxon>
        <taxon>Pseudomonadati</taxon>
        <taxon>Pseudomonadota</taxon>
        <taxon>Betaproteobacteria</taxon>
        <taxon>Burkholderiales</taxon>
        <taxon>Oxalobacteraceae</taxon>
        <taxon>Telluria group</taxon>
        <taxon>Duganella</taxon>
    </lineage>
</organism>
<keyword evidence="3" id="KW-1185">Reference proteome</keyword>
<proteinExistence type="predicted"/>
<dbReference type="EMBL" id="SPVG01000134">
    <property type="protein sequence ID" value="TFW21532.1"/>
    <property type="molecule type" value="Genomic_DNA"/>
</dbReference>
<dbReference type="InterPro" id="IPR049973">
    <property type="entry name" value="STY0301-like"/>
</dbReference>
<keyword evidence="1" id="KW-0732">Signal</keyword>
<sequence>MKHTLTLGLSTPPLRVNWSAAAVLVLYTTCSTAAPLLECPASIPENSVKLIETPKGWTSFVGSPLYLHGAAPMNGPPEHLGELADYKETGKKPNLTYIYQLDGKFSEGKWLACTYGESDQITLAKRIADDVKVCTFKYKKGRHAGENEIGILCE</sequence>
<evidence type="ECO:0008006" key="4">
    <source>
        <dbReference type="Google" id="ProtNLM"/>
    </source>
</evidence>
<dbReference type="Proteomes" id="UP000297729">
    <property type="component" value="Unassembled WGS sequence"/>
</dbReference>
<feature type="chain" id="PRO_5021230748" description="DUF3757 domain-containing protein" evidence="1">
    <location>
        <begin position="34"/>
        <end position="154"/>
    </location>
</feature>
<protein>
    <recommendedName>
        <fullName evidence="4">DUF3757 domain-containing protein</fullName>
    </recommendedName>
</protein>
<dbReference type="RefSeq" id="WP_135202016.1">
    <property type="nucleotide sequence ID" value="NZ_SPVG01000134.1"/>
</dbReference>
<evidence type="ECO:0000256" key="1">
    <source>
        <dbReference type="SAM" id="SignalP"/>
    </source>
</evidence>
<dbReference type="OrthoDB" id="8812558at2"/>
<comment type="caution">
    <text evidence="2">The sequence shown here is derived from an EMBL/GenBank/DDBJ whole genome shotgun (WGS) entry which is preliminary data.</text>
</comment>
<feature type="signal peptide" evidence="1">
    <location>
        <begin position="1"/>
        <end position="33"/>
    </location>
</feature>
<gene>
    <name evidence="2" type="ORF">E4L98_13195</name>
</gene>
<name>A0A4Y9SK14_9BURK</name>
<dbReference type="AlphaFoldDB" id="A0A4Y9SK14"/>
<reference evidence="2 3" key="1">
    <citation type="submission" date="2019-03" db="EMBL/GenBank/DDBJ databases">
        <title>Draft Genome Sequence of Duganella callidus sp. nov., a Novel Duganella Species Isolated from Cultivated Soil.</title>
        <authorList>
            <person name="Raths R."/>
            <person name="Peta V."/>
            <person name="Bucking H."/>
        </authorList>
    </citation>
    <scope>NUCLEOTIDE SEQUENCE [LARGE SCALE GENOMIC DNA]</scope>
    <source>
        <strain evidence="2 3">DN04</strain>
    </source>
</reference>